<evidence type="ECO:0000259" key="6">
    <source>
        <dbReference type="Pfam" id="PF08546"/>
    </source>
</evidence>
<name>A0A2P7YG41_9PEZI</name>
<evidence type="ECO:0000313" key="7">
    <source>
        <dbReference type="EMBL" id="PSK34933.1"/>
    </source>
</evidence>
<dbReference type="SUPFAM" id="SSF48179">
    <property type="entry name" value="6-phosphogluconate dehydrogenase C-terminal domain-like"/>
    <property type="match status" value="1"/>
</dbReference>
<dbReference type="InterPro" id="IPR050838">
    <property type="entry name" value="Ketopantoate_reductase"/>
</dbReference>
<gene>
    <name evidence="7" type="ORF">B9Z65_1516</name>
</gene>
<dbReference type="EMBL" id="NHZQ01000445">
    <property type="protein sequence ID" value="PSK34933.1"/>
    <property type="molecule type" value="Genomic_DNA"/>
</dbReference>
<evidence type="ECO:0008006" key="9">
    <source>
        <dbReference type="Google" id="ProtNLM"/>
    </source>
</evidence>
<evidence type="ECO:0000256" key="1">
    <source>
        <dbReference type="ARBA" id="ARBA00007870"/>
    </source>
</evidence>
<dbReference type="AlphaFoldDB" id="A0A2P7YG41"/>
<dbReference type="GO" id="GO:0005739">
    <property type="term" value="C:mitochondrion"/>
    <property type="evidence" value="ECO:0007669"/>
    <property type="project" value="TreeGrafter"/>
</dbReference>
<evidence type="ECO:0000313" key="8">
    <source>
        <dbReference type="Proteomes" id="UP000243723"/>
    </source>
</evidence>
<keyword evidence="2" id="KW-0521">NADP</keyword>
<proteinExistence type="inferred from homology"/>
<comment type="similarity">
    <text evidence="1">Belongs to the ketopantoate reductase family.</text>
</comment>
<feature type="region of interest" description="Disordered" evidence="4">
    <location>
        <begin position="13"/>
        <end position="37"/>
    </location>
</feature>
<reference evidence="7 8" key="1">
    <citation type="submission" date="2017-05" db="EMBL/GenBank/DDBJ databases">
        <title>Draft genome sequence of Elsinoe australis.</title>
        <authorList>
            <person name="Cheng Q."/>
        </authorList>
    </citation>
    <scope>NUCLEOTIDE SEQUENCE [LARGE SCALE GENOMIC DNA]</scope>
    <source>
        <strain evidence="7 8">NL1</strain>
    </source>
</reference>
<evidence type="ECO:0000256" key="3">
    <source>
        <dbReference type="ARBA" id="ARBA00023002"/>
    </source>
</evidence>
<dbReference type="GO" id="GO:0008677">
    <property type="term" value="F:2-dehydropantoate 2-reductase activity"/>
    <property type="evidence" value="ECO:0007669"/>
    <property type="project" value="TreeGrafter"/>
</dbReference>
<dbReference type="Pfam" id="PF02558">
    <property type="entry name" value="ApbA"/>
    <property type="match status" value="1"/>
</dbReference>
<dbReference type="Gene3D" id="3.40.50.720">
    <property type="entry name" value="NAD(P)-binding Rossmann-like Domain"/>
    <property type="match status" value="1"/>
</dbReference>
<feature type="domain" description="Ketopantoate reductase N-terminal" evidence="5">
    <location>
        <begin position="44"/>
        <end position="258"/>
    </location>
</feature>
<dbReference type="PANTHER" id="PTHR43765:SF2">
    <property type="entry name" value="2-DEHYDROPANTOATE 2-REDUCTASE"/>
    <property type="match status" value="1"/>
</dbReference>
<dbReference type="Proteomes" id="UP000243723">
    <property type="component" value="Unassembled WGS sequence"/>
</dbReference>
<dbReference type="GO" id="GO:0050661">
    <property type="term" value="F:NADP binding"/>
    <property type="evidence" value="ECO:0007669"/>
    <property type="project" value="TreeGrafter"/>
</dbReference>
<dbReference type="STRING" id="40998.A0A2P7YG41"/>
<organism evidence="7 8">
    <name type="scientific">Elsinoe australis</name>
    <dbReference type="NCBI Taxonomy" id="40998"/>
    <lineage>
        <taxon>Eukaryota</taxon>
        <taxon>Fungi</taxon>
        <taxon>Dikarya</taxon>
        <taxon>Ascomycota</taxon>
        <taxon>Pezizomycotina</taxon>
        <taxon>Dothideomycetes</taxon>
        <taxon>Dothideomycetidae</taxon>
        <taxon>Myriangiales</taxon>
        <taxon>Elsinoaceae</taxon>
        <taxon>Elsinoe</taxon>
    </lineage>
</organism>
<sequence length="460" mass="50474">MTGTDLFKYNIAQRQDQMSANAPQSPGYASDADERGRQDVPERIHIIGMGAIGKVVAHSLRGIPKAPPITLISHRRGLLAEWNRSKKEITIEEDGRRQARSGFDMDLVPPPKRFFGVATRSNEDVEFIFSNPDGLLPHEAAAELKRRREGGTDLAEGDVVPEQGPNESDEPIHNLIVTVKIHLTVSALASLKHRILPTTTICFLQNGMGIIDEINTDVFPDPATRPNYMLGIVSHGANTPPGSSPFFAVHAGKGTIALTVLPRTERPEADVSTPVEFSPTSRYLMRTLTRTPVLGAVGIPTVEFLQQKLEKLAQNAVINPLTVLVDARNGALNYNFAFTKAERLLLAEISLVLRSLPELQGLTNVATRFSADRLETLVVSIANKTAVNISSMLADVRNGKPTEIRYINGYIIKRGEEMGISCVCNYMVQQLVIGKAKMVQNERMDQVVTEAPGDYRPTRG</sequence>
<dbReference type="InterPro" id="IPR036291">
    <property type="entry name" value="NAD(P)-bd_dom_sf"/>
</dbReference>
<protein>
    <recommendedName>
        <fullName evidence="9">2-dehydropantoate 2-reductase</fullName>
    </recommendedName>
</protein>
<dbReference type="InterPro" id="IPR013752">
    <property type="entry name" value="KPA_reductase"/>
</dbReference>
<dbReference type="SUPFAM" id="SSF51735">
    <property type="entry name" value="NAD(P)-binding Rossmann-fold domains"/>
    <property type="match status" value="1"/>
</dbReference>
<dbReference type="InterPro" id="IPR008927">
    <property type="entry name" value="6-PGluconate_DH-like_C_sf"/>
</dbReference>
<keyword evidence="3" id="KW-0560">Oxidoreductase</keyword>
<feature type="compositionally biased region" description="Polar residues" evidence="4">
    <location>
        <begin position="13"/>
        <end position="24"/>
    </location>
</feature>
<dbReference type="Pfam" id="PF08546">
    <property type="entry name" value="ApbA_C"/>
    <property type="match status" value="1"/>
</dbReference>
<evidence type="ECO:0000259" key="5">
    <source>
        <dbReference type="Pfam" id="PF02558"/>
    </source>
</evidence>
<feature type="region of interest" description="Disordered" evidence="4">
    <location>
        <begin position="148"/>
        <end position="168"/>
    </location>
</feature>
<dbReference type="OrthoDB" id="73846at2759"/>
<dbReference type="InterPro" id="IPR013328">
    <property type="entry name" value="6PGD_dom2"/>
</dbReference>
<evidence type="ECO:0000256" key="4">
    <source>
        <dbReference type="SAM" id="MobiDB-lite"/>
    </source>
</evidence>
<feature type="domain" description="Ketopantoate reductase C-terminal" evidence="6">
    <location>
        <begin position="304"/>
        <end position="435"/>
    </location>
</feature>
<dbReference type="PANTHER" id="PTHR43765">
    <property type="entry name" value="2-DEHYDROPANTOATE 2-REDUCTASE-RELATED"/>
    <property type="match status" value="1"/>
</dbReference>
<evidence type="ECO:0000256" key="2">
    <source>
        <dbReference type="ARBA" id="ARBA00022857"/>
    </source>
</evidence>
<keyword evidence="8" id="KW-1185">Reference proteome</keyword>
<dbReference type="InterPro" id="IPR013332">
    <property type="entry name" value="KPR_N"/>
</dbReference>
<dbReference type="Gene3D" id="1.10.1040.10">
    <property type="entry name" value="N-(1-d-carboxylethyl)-l-norvaline Dehydrogenase, domain 2"/>
    <property type="match status" value="1"/>
</dbReference>
<accession>A0A2P7YG41</accession>
<comment type="caution">
    <text evidence="7">The sequence shown here is derived from an EMBL/GenBank/DDBJ whole genome shotgun (WGS) entry which is preliminary data.</text>
</comment>